<accession>V6Z294</accession>
<organism evidence="2 3">
    <name type="scientific">Streptococcus agalactiae LMG 14747</name>
    <dbReference type="NCBI Taxonomy" id="1154860"/>
    <lineage>
        <taxon>Bacteria</taxon>
        <taxon>Bacillati</taxon>
        <taxon>Bacillota</taxon>
        <taxon>Bacilli</taxon>
        <taxon>Lactobacillales</taxon>
        <taxon>Streptococcaceae</taxon>
        <taxon>Streptococcus</taxon>
    </lineage>
</organism>
<proteinExistence type="predicted"/>
<dbReference type="GO" id="GO:0004519">
    <property type="term" value="F:endonuclease activity"/>
    <property type="evidence" value="ECO:0007669"/>
    <property type="project" value="UniProtKB-KW"/>
</dbReference>
<dbReference type="Proteomes" id="UP000018482">
    <property type="component" value="Unassembled WGS sequence"/>
</dbReference>
<dbReference type="Pfam" id="PF13613">
    <property type="entry name" value="HTH_Tnp_4"/>
    <property type="match status" value="1"/>
</dbReference>
<comment type="caution">
    <text evidence="2">The sequence shown here is derived from an EMBL/GenBank/DDBJ whole genome shotgun (WGS) entry which is preliminary data.</text>
</comment>
<evidence type="ECO:0000259" key="1">
    <source>
        <dbReference type="Pfam" id="PF13613"/>
    </source>
</evidence>
<protein>
    <submittedName>
        <fullName evidence="2">Endonuclease DDE</fullName>
    </submittedName>
</protein>
<sequence length="124" mass="14273">METTYEKALKLNSENFKLLIGVKKATFQLMLDCLTEAYQEQHRKGGRPRRLSMEEQLIMTLRYLRYYPTQRLLAFDFGVGVATVNETITWVEDTLRSSGLFDLDHLEAPSATVAIDVTESPIQR</sequence>
<name>V6Z294_STRAG</name>
<dbReference type="InterPro" id="IPR027805">
    <property type="entry name" value="Transposase_HTH_dom"/>
</dbReference>
<dbReference type="EMBL" id="ANQC01000006">
    <property type="protein sequence ID" value="ESV53739.1"/>
    <property type="molecule type" value="Genomic_DNA"/>
</dbReference>
<evidence type="ECO:0000313" key="2">
    <source>
        <dbReference type="EMBL" id="ESV53739.1"/>
    </source>
</evidence>
<evidence type="ECO:0000313" key="3">
    <source>
        <dbReference type="Proteomes" id="UP000018482"/>
    </source>
</evidence>
<feature type="non-terminal residue" evidence="2">
    <location>
        <position position="124"/>
    </location>
</feature>
<keyword evidence="2" id="KW-0378">Hydrolase</keyword>
<keyword evidence="2" id="KW-0540">Nuclease</keyword>
<dbReference type="AlphaFoldDB" id="V6Z294"/>
<gene>
    <name evidence="2" type="ORF">SAG0136_00350</name>
</gene>
<feature type="domain" description="Transposase Helix-turn-helix" evidence="1">
    <location>
        <begin position="49"/>
        <end position="99"/>
    </location>
</feature>
<keyword evidence="2" id="KW-0255">Endonuclease</keyword>
<reference evidence="2 3" key="1">
    <citation type="submission" date="2013-05" db="EMBL/GenBank/DDBJ databases">
        <authorList>
            <person name="Richards V.P."/>
            <person name="Durkin S.A.S."/>
            <person name="Kim M."/>
            <person name="Pavinski Bitar P.D."/>
            <person name="Stanhope M.J."/>
            <person name="Town C.D."/>
            <person name="Venter J.C."/>
        </authorList>
    </citation>
    <scope>NUCLEOTIDE SEQUENCE [LARGE SCALE GENOMIC DNA]</scope>
    <source>
        <strain evidence="2 3">LMG 14747</strain>
    </source>
</reference>